<name>A0A1S5RCQ3_9CAUD</name>
<dbReference type="EMBL" id="KX223815">
    <property type="protein sequence ID" value="ANO57953.1"/>
    <property type="molecule type" value="Genomic_DNA"/>
</dbReference>
<keyword evidence="4" id="KW-1185">Reference proteome</keyword>
<sequence length="198" mass="20776">MNKIKTAFNNFISQFVKTFETNKTKPSYWLQIIGSVLIIGLAVGSAFFGLKIDRSDVLMVFTVIGSVLAFVGTVTDNSILENVGNGIKNDSDSLTSSEQDVLNKLVEAQKAIENAKTPTEQAQLALSAANEAQSVADSLANKLSKEAVSDAVVSTQEVAQVVTSESTSVAEPASAVSEVPVSEATSEAPTSETPTSEA</sequence>
<evidence type="ECO:0000313" key="3">
    <source>
        <dbReference type="EMBL" id="ANO57953.1"/>
    </source>
</evidence>
<gene>
    <name evidence="3" type="ORF">LVP1_g024</name>
</gene>
<proteinExistence type="predicted"/>
<evidence type="ECO:0008006" key="5">
    <source>
        <dbReference type="Google" id="ProtNLM"/>
    </source>
</evidence>
<keyword evidence="2" id="KW-1133">Transmembrane helix</keyword>
<keyword evidence="2" id="KW-0812">Transmembrane</keyword>
<reference evidence="3 4" key="1">
    <citation type="journal article" date="2016" name="J. Dairy Sci.">
        <title>Characterization and adsorption of Lactobacillus virulent phage P1.</title>
        <authorList>
            <person name="Chen X."/>
            <person name="Xi Y."/>
            <person name="Zhang H."/>
            <person name="Wang Z."/>
            <person name="Fan M."/>
            <person name="Liu Y."/>
            <person name="Wu W."/>
        </authorList>
    </citation>
    <scope>NUCLEOTIDE SEQUENCE [LARGE SCALE GENOMIC DNA]</scope>
</reference>
<feature type="region of interest" description="Disordered" evidence="1">
    <location>
        <begin position="162"/>
        <end position="198"/>
    </location>
</feature>
<keyword evidence="2" id="KW-0472">Membrane</keyword>
<evidence type="ECO:0000256" key="2">
    <source>
        <dbReference type="SAM" id="Phobius"/>
    </source>
</evidence>
<evidence type="ECO:0000313" key="4">
    <source>
        <dbReference type="Proteomes" id="UP000222183"/>
    </source>
</evidence>
<feature type="transmembrane region" description="Helical" evidence="2">
    <location>
        <begin position="57"/>
        <end position="75"/>
    </location>
</feature>
<feature type="transmembrane region" description="Helical" evidence="2">
    <location>
        <begin position="28"/>
        <end position="50"/>
    </location>
</feature>
<protein>
    <recommendedName>
        <fullName evidence="5">Holin</fullName>
    </recommendedName>
</protein>
<accession>A0A1S5RCQ3</accession>
<organism evidence="3 4">
    <name type="scientific">Lactobacillus phage P1</name>
    <dbReference type="NCBI Taxonomy" id="1846168"/>
    <lineage>
        <taxon>Viruses</taxon>
        <taxon>Duplodnaviria</taxon>
        <taxon>Heunggongvirae</taxon>
        <taxon>Uroviricota</taxon>
        <taxon>Caudoviricetes</taxon>
        <taxon>Tybeckvirinae</taxon>
        <taxon>Maenadvirus</taxon>
        <taxon>Maenadvirus P1</taxon>
    </lineage>
</organism>
<evidence type="ECO:0000256" key="1">
    <source>
        <dbReference type="SAM" id="MobiDB-lite"/>
    </source>
</evidence>
<feature type="compositionally biased region" description="Low complexity" evidence="1">
    <location>
        <begin position="182"/>
        <end position="198"/>
    </location>
</feature>
<dbReference type="Proteomes" id="UP000222183">
    <property type="component" value="Segment"/>
</dbReference>